<reference evidence="10 11" key="1">
    <citation type="submission" date="2024-06" db="EMBL/GenBank/DDBJ databases">
        <authorList>
            <person name="Kraege A."/>
            <person name="Thomma B."/>
        </authorList>
    </citation>
    <scope>NUCLEOTIDE SEQUENCE [LARGE SCALE GENOMIC DNA]</scope>
</reference>
<feature type="compositionally biased region" description="Polar residues" evidence="7">
    <location>
        <begin position="124"/>
        <end position="136"/>
    </location>
</feature>
<dbReference type="InterPro" id="IPR013083">
    <property type="entry name" value="Znf_RING/FYVE/PHD"/>
</dbReference>
<evidence type="ECO:0000259" key="9">
    <source>
        <dbReference type="PROSITE" id="PS50089"/>
    </source>
</evidence>
<gene>
    <name evidence="10" type="primary">g176</name>
    <name evidence="10" type="ORF">VP750_LOCUS149</name>
</gene>
<evidence type="ECO:0000313" key="11">
    <source>
        <dbReference type="Proteomes" id="UP001497392"/>
    </source>
</evidence>
<evidence type="ECO:0000256" key="5">
    <source>
        <dbReference type="ARBA" id="ARBA00022833"/>
    </source>
</evidence>
<dbReference type="SMART" id="SM00184">
    <property type="entry name" value="RING"/>
    <property type="match status" value="1"/>
</dbReference>
<dbReference type="InterPro" id="IPR017907">
    <property type="entry name" value="Znf_RING_CS"/>
</dbReference>
<feature type="domain" description="RING-type" evidence="9">
    <location>
        <begin position="363"/>
        <end position="402"/>
    </location>
</feature>
<dbReference type="PROSITE" id="PS50006">
    <property type="entry name" value="FHA_DOMAIN"/>
    <property type="match status" value="1"/>
</dbReference>
<proteinExistence type="inferred from homology"/>
<feature type="region of interest" description="Disordered" evidence="7">
    <location>
        <begin position="324"/>
        <end position="345"/>
    </location>
</feature>
<keyword evidence="11" id="KW-1185">Reference proteome</keyword>
<evidence type="ECO:0000259" key="8">
    <source>
        <dbReference type="PROSITE" id="PS50006"/>
    </source>
</evidence>
<dbReference type="EMBL" id="CAXHTA020000001">
    <property type="protein sequence ID" value="CAL5218490.1"/>
    <property type="molecule type" value="Genomic_DNA"/>
</dbReference>
<dbReference type="InterPro" id="IPR052256">
    <property type="entry name" value="E3_ubiquitin-ligase_CHFR"/>
</dbReference>
<dbReference type="InterPro" id="IPR001841">
    <property type="entry name" value="Znf_RING"/>
</dbReference>
<sequence length="699" mass="75820">MLRSEDSEHSLASLRVPGTVFRVGRNEGCDLRLEHQTFPLLVSRNHAELVIEDGQCILRNLHPLNGTYVSGRKLEGGEAVAVSEGDVIAFGGSKVVQIADGQAQQCDNPHTFVIDGLEELLSASQPHSRAGSTQRLTDPEAETLSLPSSAEEQQQQQQQPAAALAAGDVADAPPPPPPEDLEAAQAPALPLESSSLHEQEQQPGTAAQTASSHGSVGAGLPASLPAPDEGALERSIVRLRMPQSDTGRAKRPAALLDPSIIDLTELDDEEHIHPPLLPVAGPSAVQQWAQRQRRKRHRAVQTNEGPVTLDDDEEIEILHDSPAAAEESAPQIPPDSVSDVPESGSALAKQGDWVKELEDEMSCAVCQDTIVAAHSLVPCGHCFCGTCLFQWLSRKQICPTCRQPTEAPPVRSMVIDNIAAKSESSMKPEEVRDREQRKQTWQALSETAVNGWKAMFAKPKRQRAEQAPYPAYMYGGLMADDGHGPEAPTFFEDIRGVGPPTRSGSRLHRARQAQFRRDFVTAASQRGQSAARRPREHAMVPPPPPYLAAVSYPAPAQYLHPAHYPAPAQYPAEPRTVRGAAYRQSSVLQPGDVLDAGPANRPAAAPQLPQDGFGLMRVEYPPPSAQPNHCVACRRGWHAGAPRLVSGTQNPVAWHLDCYQLWPTMAGRMTSIAGINRLSPAHQDEIRRRLRYQGNAVRL</sequence>
<dbReference type="Gene3D" id="3.30.40.10">
    <property type="entry name" value="Zinc/RING finger domain, C3HC4 (zinc finger)"/>
    <property type="match status" value="1"/>
</dbReference>
<evidence type="ECO:0000256" key="1">
    <source>
        <dbReference type="ARBA" id="ARBA00005797"/>
    </source>
</evidence>
<keyword evidence="5" id="KW-0862">Zinc</keyword>
<accession>A0ABP1FIR1</accession>
<dbReference type="Gene3D" id="2.60.200.20">
    <property type="match status" value="1"/>
</dbReference>
<evidence type="ECO:0000256" key="6">
    <source>
        <dbReference type="PROSITE-ProRule" id="PRU00175"/>
    </source>
</evidence>
<feature type="compositionally biased region" description="Low complexity" evidence="7">
    <location>
        <begin position="183"/>
        <end position="194"/>
    </location>
</feature>
<keyword evidence="3" id="KW-0479">Metal-binding</keyword>
<dbReference type="SUPFAM" id="SSF57850">
    <property type="entry name" value="RING/U-box"/>
    <property type="match status" value="1"/>
</dbReference>
<evidence type="ECO:0000313" key="10">
    <source>
        <dbReference type="EMBL" id="CAL5218490.1"/>
    </source>
</evidence>
<dbReference type="SUPFAM" id="SSF49879">
    <property type="entry name" value="SMAD/FHA domain"/>
    <property type="match status" value="1"/>
</dbReference>
<dbReference type="SMART" id="SM00240">
    <property type="entry name" value="FHA"/>
    <property type="match status" value="1"/>
</dbReference>
<comment type="caution">
    <text evidence="10">The sequence shown here is derived from an EMBL/GenBank/DDBJ whole genome shotgun (WGS) entry which is preliminary data.</text>
</comment>
<comment type="similarity">
    <text evidence="1">Belongs to the CHFR family.</text>
</comment>
<dbReference type="Pfam" id="PF00498">
    <property type="entry name" value="FHA"/>
    <property type="match status" value="1"/>
</dbReference>
<evidence type="ECO:0000256" key="7">
    <source>
        <dbReference type="SAM" id="MobiDB-lite"/>
    </source>
</evidence>
<dbReference type="PANTHER" id="PTHR16079:SF4">
    <property type="entry name" value="E3 UBIQUITIN-PROTEIN LIGASE CHFR"/>
    <property type="match status" value="1"/>
</dbReference>
<feature type="compositionally biased region" description="Polar residues" evidence="7">
    <location>
        <begin position="201"/>
        <end position="214"/>
    </location>
</feature>
<evidence type="ECO:0000256" key="3">
    <source>
        <dbReference type="ARBA" id="ARBA00022723"/>
    </source>
</evidence>
<dbReference type="Proteomes" id="UP001497392">
    <property type="component" value="Unassembled WGS sequence"/>
</dbReference>
<dbReference type="InterPro" id="IPR008984">
    <property type="entry name" value="SMAD_FHA_dom_sf"/>
</dbReference>
<feature type="domain" description="FHA" evidence="8">
    <location>
        <begin position="21"/>
        <end position="74"/>
    </location>
</feature>
<dbReference type="PROSITE" id="PS50089">
    <property type="entry name" value="ZF_RING_2"/>
    <property type="match status" value="1"/>
</dbReference>
<evidence type="ECO:0000256" key="4">
    <source>
        <dbReference type="ARBA" id="ARBA00022771"/>
    </source>
</evidence>
<dbReference type="Pfam" id="PF13639">
    <property type="entry name" value="zf-RING_2"/>
    <property type="match status" value="1"/>
</dbReference>
<protein>
    <recommendedName>
        <fullName evidence="2">E3 ubiquitin-protein ligase CHFR</fullName>
    </recommendedName>
</protein>
<dbReference type="PROSITE" id="PS00518">
    <property type="entry name" value="ZF_RING_1"/>
    <property type="match status" value="1"/>
</dbReference>
<feature type="compositionally biased region" description="Low complexity" evidence="7">
    <location>
        <begin position="144"/>
        <end position="171"/>
    </location>
</feature>
<dbReference type="InterPro" id="IPR000253">
    <property type="entry name" value="FHA_dom"/>
</dbReference>
<dbReference type="CDD" id="cd00060">
    <property type="entry name" value="FHA"/>
    <property type="match status" value="1"/>
</dbReference>
<evidence type="ECO:0000256" key="2">
    <source>
        <dbReference type="ARBA" id="ARBA00017908"/>
    </source>
</evidence>
<feature type="region of interest" description="Disordered" evidence="7">
    <location>
        <begin position="124"/>
        <end position="228"/>
    </location>
</feature>
<organism evidence="10 11">
    <name type="scientific">Coccomyxa viridis</name>
    <dbReference type="NCBI Taxonomy" id="1274662"/>
    <lineage>
        <taxon>Eukaryota</taxon>
        <taxon>Viridiplantae</taxon>
        <taxon>Chlorophyta</taxon>
        <taxon>core chlorophytes</taxon>
        <taxon>Trebouxiophyceae</taxon>
        <taxon>Trebouxiophyceae incertae sedis</taxon>
        <taxon>Coccomyxaceae</taxon>
        <taxon>Coccomyxa</taxon>
    </lineage>
</organism>
<dbReference type="PANTHER" id="PTHR16079">
    <property type="entry name" value="UBIQUITIN LIGASE PROTEIN CHFR"/>
    <property type="match status" value="1"/>
</dbReference>
<keyword evidence="4 6" id="KW-0863">Zinc-finger</keyword>
<name>A0ABP1FIR1_9CHLO</name>